<protein>
    <recommendedName>
        <fullName evidence="3">Atrophied bacterial Ig domain-containing protein</fullName>
    </recommendedName>
</protein>
<feature type="domain" description="Atrophied bacterial Ig" evidence="3">
    <location>
        <begin position="111"/>
        <end position="195"/>
    </location>
</feature>
<proteinExistence type="predicted"/>
<evidence type="ECO:0000313" key="5">
    <source>
        <dbReference type="Proteomes" id="UP000269097"/>
    </source>
</evidence>
<evidence type="ECO:0000256" key="1">
    <source>
        <dbReference type="SAM" id="MobiDB-lite"/>
    </source>
</evidence>
<evidence type="ECO:0000313" key="4">
    <source>
        <dbReference type="EMBL" id="AYQ73346.1"/>
    </source>
</evidence>
<feature type="region of interest" description="Disordered" evidence="1">
    <location>
        <begin position="21"/>
        <end position="64"/>
    </location>
</feature>
<dbReference type="Proteomes" id="UP000269097">
    <property type="component" value="Chromosome"/>
</dbReference>
<feature type="compositionally biased region" description="Basic and acidic residues" evidence="1">
    <location>
        <begin position="27"/>
        <end position="44"/>
    </location>
</feature>
<dbReference type="AlphaFoldDB" id="A0A3G3JYL3"/>
<feature type="domain" description="Atrophied bacterial Ig" evidence="3">
    <location>
        <begin position="204"/>
        <end position="293"/>
    </location>
</feature>
<dbReference type="EMBL" id="CP033433">
    <property type="protein sequence ID" value="AYQ73346.1"/>
    <property type="molecule type" value="Genomic_DNA"/>
</dbReference>
<dbReference type="Pfam" id="PF20578">
    <property type="entry name" value="aBig_2"/>
    <property type="match status" value="3"/>
</dbReference>
<feature type="domain" description="Atrophied bacterial Ig" evidence="3">
    <location>
        <begin position="301"/>
        <end position="387"/>
    </location>
</feature>
<organism evidence="4 5">
    <name type="scientific">Cohnella candidum</name>
    <dbReference type="NCBI Taxonomy" id="2674991"/>
    <lineage>
        <taxon>Bacteria</taxon>
        <taxon>Bacillati</taxon>
        <taxon>Bacillota</taxon>
        <taxon>Bacilli</taxon>
        <taxon>Bacillales</taxon>
        <taxon>Paenibacillaceae</taxon>
        <taxon>Cohnella</taxon>
    </lineage>
</organism>
<feature type="signal peptide" evidence="2">
    <location>
        <begin position="1"/>
        <end position="24"/>
    </location>
</feature>
<keyword evidence="5" id="KW-1185">Reference proteome</keyword>
<feature type="chain" id="PRO_5017990551" description="Atrophied bacterial Ig domain-containing protein" evidence="2">
    <location>
        <begin position="25"/>
        <end position="389"/>
    </location>
</feature>
<accession>A0A3G3JYL3</accession>
<dbReference type="KEGG" id="coh:EAV92_12655"/>
<sequence>MKKLHLALVSALALSLAGSGSALAKPPAEKHQTNHSNKGQDKRQGKISVETVKNDDGNEVKSNGIKKTGLENALDHVKNPTARAAIQRAMERQKAKKEDQEKPQTDQQIAAADAAKLQIGFAAGDTLNSVTQSLNLPATGKYGSTIVWTSSNTAVISSDGKTVVRPTDADVKIVLTAVVTKNGVSVTKTFELTVKVKFTDAQIVAADKAALAIGFSGQDTVTSVTYALSLPATGAQGSHIAWVSSDPGIISNDGKTVNRPLNGQGDAVVTLTATLSSNGVTDTKAFTLIVKQQLTDAEKAAADKAALQFGFGGTDNASSVTLKLSLPSLGLNGSVILWYSSNPETVKSDGTVIRPAAGTGDKTATLTAVLVNNAAFDTKAFTVTVKQLP</sequence>
<reference evidence="4 5" key="1">
    <citation type="submission" date="2018-10" db="EMBL/GenBank/DDBJ databases">
        <title>Genome Sequence of Cohnella sp.</title>
        <authorList>
            <person name="Srinivasan S."/>
            <person name="Kim M.K."/>
        </authorList>
    </citation>
    <scope>NUCLEOTIDE SEQUENCE [LARGE SCALE GENOMIC DNA]</scope>
    <source>
        <strain evidence="4 5">18JY8-7</strain>
    </source>
</reference>
<gene>
    <name evidence="4" type="ORF">EAV92_12655</name>
</gene>
<evidence type="ECO:0000259" key="3">
    <source>
        <dbReference type="Pfam" id="PF20578"/>
    </source>
</evidence>
<dbReference type="InterPro" id="IPR046780">
    <property type="entry name" value="aBig_2"/>
</dbReference>
<dbReference type="RefSeq" id="WP_123041428.1">
    <property type="nucleotide sequence ID" value="NZ_CP033433.1"/>
</dbReference>
<evidence type="ECO:0000256" key="2">
    <source>
        <dbReference type="SAM" id="SignalP"/>
    </source>
</evidence>
<name>A0A3G3JYL3_9BACL</name>
<keyword evidence="2" id="KW-0732">Signal</keyword>